<accession>A0A2T3JR92</accession>
<dbReference type="UniPathway" id="UPA00588">
    <property type="reaction ID" value="UER00646"/>
</dbReference>
<dbReference type="GO" id="GO:0044209">
    <property type="term" value="P:AMP salvage"/>
    <property type="evidence" value="ECO:0007669"/>
    <property type="project" value="UniProtKB-UniRule"/>
</dbReference>
<evidence type="ECO:0000256" key="7">
    <source>
        <dbReference type="ARBA" id="ARBA00011893"/>
    </source>
</evidence>
<keyword evidence="10 12" id="KW-0808">Transferase</keyword>
<dbReference type="InterPro" id="IPR005764">
    <property type="entry name" value="Ade_phspho_trans"/>
</dbReference>
<dbReference type="SUPFAM" id="SSF53271">
    <property type="entry name" value="PRTase-like"/>
    <property type="match status" value="1"/>
</dbReference>
<dbReference type="GO" id="GO:0006168">
    <property type="term" value="P:adenine salvage"/>
    <property type="evidence" value="ECO:0007669"/>
    <property type="project" value="InterPro"/>
</dbReference>
<evidence type="ECO:0000259" key="13">
    <source>
        <dbReference type="Pfam" id="PF00156"/>
    </source>
</evidence>
<dbReference type="PANTHER" id="PTHR11776:SF7">
    <property type="entry name" value="PHOSPHORIBOSYLTRANSFERASE DOMAIN-CONTAINING PROTEIN"/>
    <property type="match status" value="1"/>
</dbReference>
<comment type="pathway">
    <text evidence="4 12">Purine metabolism; AMP biosynthesis via salvage pathway; AMP from adenine: step 1/1.</text>
</comment>
<dbReference type="AlphaFoldDB" id="A0A2T3JR92"/>
<dbReference type="Gene3D" id="3.40.50.2020">
    <property type="match status" value="1"/>
</dbReference>
<dbReference type="EMBL" id="PYMJ01000001">
    <property type="protein sequence ID" value="PSU51601.1"/>
    <property type="molecule type" value="Genomic_DNA"/>
</dbReference>
<feature type="domain" description="Phosphoribosyltransferase" evidence="13">
    <location>
        <begin position="37"/>
        <end position="149"/>
    </location>
</feature>
<dbReference type="InterPro" id="IPR050120">
    <property type="entry name" value="Adenine_PRTase"/>
</dbReference>
<evidence type="ECO:0000256" key="10">
    <source>
        <dbReference type="ARBA" id="ARBA00022679"/>
    </source>
</evidence>
<comment type="function">
    <text evidence="2 12">Catalyzes a salvage reaction resulting in the formation of AMP, that is energically less costly than de novo synthesis.</text>
</comment>
<dbReference type="Pfam" id="PF00156">
    <property type="entry name" value="Pribosyltran"/>
    <property type="match status" value="1"/>
</dbReference>
<evidence type="ECO:0000256" key="6">
    <source>
        <dbReference type="ARBA" id="ARBA00011738"/>
    </source>
</evidence>
<evidence type="ECO:0000256" key="12">
    <source>
        <dbReference type="HAMAP-Rule" id="MF_00004"/>
    </source>
</evidence>
<comment type="caution">
    <text evidence="14">The sequence shown here is derived from an EMBL/GenBank/DDBJ whole genome shotgun (WGS) entry which is preliminary data.</text>
</comment>
<dbReference type="HAMAP" id="MF_00004">
    <property type="entry name" value="Aden_phosphoribosyltr"/>
    <property type="match status" value="1"/>
</dbReference>
<reference evidence="14 15" key="1">
    <citation type="submission" date="2018-01" db="EMBL/GenBank/DDBJ databases">
        <title>Whole genome sequencing of Histamine producing bacteria.</title>
        <authorList>
            <person name="Butler K."/>
        </authorList>
    </citation>
    <scope>NUCLEOTIDE SEQUENCE [LARGE SCALE GENOMIC DNA]</scope>
    <source>
        <strain evidence="14 15">JCM 12947</strain>
    </source>
</reference>
<dbReference type="PANTHER" id="PTHR11776">
    <property type="entry name" value="ADENINE PHOSPHORIBOSYLTRANSFERASE"/>
    <property type="match status" value="1"/>
</dbReference>
<dbReference type="FunFam" id="3.40.50.2020:FF:000004">
    <property type="entry name" value="Adenine phosphoribosyltransferase"/>
    <property type="match status" value="1"/>
</dbReference>
<dbReference type="GO" id="GO:0005829">
    <property type="term" value="C:cytosol"/>
    <property type="evidence" value="ECO:0007669"/>
    <property type="project" value="TreeGrafter"/>
</dbReference>
<dbReference type="NCBIfam" id="TIGR01090">
    <property type="entry name" value="apt"/>
    <property type="match status" value="1"/>
</dbReference>
<sequence>MTKETVNNEQLTLIRNSIKSISDYPKPGILFRDVTSLMEDPEAYRATMQVLIERYSNTGITKVIGTEARGFLFGAPLALELGVGFVPVRKPGKLPREVISESYELEYGKDILEIHVDAIVEGDKVLLVDDLLATGGTIEATTKLARRLGGVVEDAAFVINLPDIGGAERLKGIGLNVFSICDFDGH</sequence>
<evidence type="ECO:0000256" key="8">
    <source>
        <dbReference type="ARBA" id="ARBA00022490"/>
    </source>
</evidence>
<dbReference type="CDD" id="cd06223">
    <property type="entry name" value="PRTases_typeI"/>
    <property type="match status" value="1"/>
</dbReference>
<keyword evidence="8 12" id="KW-0963">Cytoplasm</keyword>
<name>A0A2T3JR92_9GAMM</name>
<evidence type="ECO:0000256" key="1">
    <source>
        <dbReference type="ARBA" id="ARBA00000868"/>
    </source>
</evidence>
<keyword evidence="11 12" id="KW-0660">Purine salvage</keyword>
<comment type="catalytic activity">
    <reaction evidence="1 12">
        <text>AMP + diphosphate = 5-phospho-alpha-D-ribose 1-diphosphate + adenine</text>
        <dbReference type="Rhea" id="RHEA:16609"/>
        <dbReference type="ChEBI" id="CHEBI:16708"/>
        <dbReference type="ChEBI" id="CHEBI:33019"/>
        <dbReference type="ChEBI" id="CHEBI:58017"/>
        <dbReference type="ChEBI" id="CHEBI:456215"/>
        <dbReference type="EC" id="2.4.2.7"/>
    </reaction>
</comment>
<comment type="subunit">
    <text evidence="6 12">Homodimer.</text>
</comment>
<dbReference type="EC" id="2.4.2.7" evidence="7 12"/>
<dbReference type="NCBIfam" id="NF002636">
    <property type="entry name" value="PRK02304.1-5"/>
    <property type="match status" value="1"/>
</dbReference>
<dbReference type="OrthoDB" id="9803963at2"/>
<evidence type="ECO:0000256" key="2">
    <source>
        <dbReference type="ARBA" id="ARBA00003968"/>
    </source>
</evidence>
<evidence type="ECO:0000256" key="4">
    <source>
        <dbReference type="ARBA" id="ARBA00004659"/>
    </source>
</evidence>
<proteinExistence type="inferred from homology"/>
<evidence type="ECO:0000313" key="15">
    <source>
        <dbReference type="Proteomes" id="UP000240987"/>
    </source>
</evidence>
<evidence type="ECO:0000256" key="3">
    <source>
        <dbReference type="ARBA" id="ARBA00004496"/>
    </source>
</evidence>
<dbReference type="RefSeq" id="WP_041393955.1">
    <property type="nucleotide sequence ID" value="NZ_PYMJ01000001.1"/>
</dbReference>
<dbReference type="NCBIfam" id="NF002632">
    <property type="entry name" value="PRK02304.1-1"/>
    <property type="match status" value="1"/>
</dbReference>
<dbReference type="InterPro" id="IPR029057">
    <property type="entry name" value="PRTase-like"/>
</dbReference>
<evidence type="ECO:0000256" key="9">
    <source>
        <dbReference type="ARBA" id="ARBA00022676"/>
    </source>
</evidence>
<organism evidence="14 15">
    <name type="scientific">Photobacterium frigidiphilum</name>
    <dbReference type="NCBI Taxonomy" id="264736"/>
    <lineage>
        <taxon>Bacteria</taxon>
        <taxon>Pseudomonadati</taxon>
        <taxon>Pseudomonadota</taxon>
        <taxon>Gammaproteobacteria</taxon>
        <taxon>Vibrionales</taxon>
        <taxon>Vibrionaceae</taxon>
        <taxon>Photobacterium</taxon>
    </lineage>
</organism>
<protein>
    <recommendedName>
        <fullName evidence="7 12">Adenine phosphoribosyltransferase</fullName>
        <shortName evidence="12">APRT</shortName>
        <ecNumber evidence="7 12">2.4.2.7</ecNumber>
    </recommendedName>
</protein>
<dbReference type="GO" id="GO:0006166">
    <property type="term" value="P:purine ribonucleoside salvage"/>
    <property type="evidence" value="ECO:0007669"/>
    <property type="project" value="UniProtKB-UniRule"/>
</dbReference>
<comment type="similarity">
    <text evidence="5 12">Belongs to the purine/pyrimidine phosphoribosyltransferase family.</text>
</comment>
<evidence type="ECO:0000313" key="14">
    <source>
        <dbReference type="EMBL" id="PSU51601.1"/>
    </source>
</evidence>
<keyword evidence="9 12" id="KW-0328">Glycosyltransferase</keyword>
<gene>
    <name evidence="12" type="primary">apt</name>
    <name evidence="14" type="ORF">C9J12_01225</name>
</gene>
<dbReference type="Proteomes" id="UP000240987">
    <property type="component" value="Unassembled WGS sequence"/>
</dbReference>
<keyword evidence="15" id="KW-1185">Reference proteome</keyword>
<dbReference type="GO" id="GO:0003999">
    <property type="term" value="F:adenine phosphoribosyltransferase activity"/>
    <property type="evidence" value="ECO:0007669"/>
    <property type="project" value="UniProtKB-UniRule"/>
</dbReference>
<dbReference type="InterPro" id="IPR000836">
    <property type="entry name" value="PRTase_dom"/>
</dbReference>
<evidence type="ECO:0000256" key="5">
    <source>
        <dbReference type="ARBA" id="ARBA00008391"/>
    </source>
</evidence>
<comment type="subcellular location">
    <subcellularLocation>
        <location evidence="3 12">Cytoplasm</location>
    </subcellularLocation>
</comment>
<evidence type="ECO:0000256" key="11">
    <source>
        <dbReference type="ARBA" id="ARBA00022726"/>
    </source>
</evidence>
<dbReference type="NCBIfam" id="NF002634">
    <property type="entry name" value="PRK02304.1-3"/>
    <property type="match status" value="1"/>
</dbReference>